<evidence type="ECO:0000256" key="2">
    <source>
        <dbReference type="PROSITE-ProRule" id="PRU00708"/>
    </source>
</evidence>
<dbReference type="InterPro" id="IPR033443">
    <property type="entry name" value="PROP1-like_PPR_dom"/>
</dbReference>
<dbReference type="EMBL" id="JAFCMP010000223">
    <property type="protein sequence ID" value="KAG5182824.1"/>
    <property type="molecule type" value="Genomic_DNA"/>
</dbReference>
<dbReference type="Pfam" id="PF17177">
    <property type="entry name" value="PPR_long"/>
    <property type="match status" value="1"/>
</dbReference>
<feature type="domain" description="Smr" evidence="4">
    <location>
        <begin position="548"/>
        <end position="602"/>
    </location>
</feature>
<dbReference type="SUPFAM" id="SSF160443">
    <property type="entry name" value="SMR domain-like"/>
    <property type="match status" value="1"/>
</dbReference>
<evidence type="ECO:0000256" key="3">
    <source>
        <dbReference type="SAM" id="SignalP"/>
    </source>
</evidence>
<organism evidence="6 7">
    <name type="scientific">Tribonema minus</name>
    <dbReference type="NCBI Taxonomy" id="303371"/>
    <lineage>
        <taxon>Eukaryota</taxon>
        <taxon>Sar</taxon>
        <taxon>Stramenopiles</taxon>
        <taxon>Ochrophyta</taxon>
        <taxon>PX clade</taxon>
        <taxon>Xanthophyceae</taxon>
        <taxon>Tribonematales</taxon>
        <taxon>Tribonemataceae</taxon>
        <taxon>Tribonema</taxon>
    </lineage>
</organism>
<feature type="repeat" description="PPR" evidence="2">
    <location>
        <begin position="417"/>
        <end position="451"/>
    </location>
</feature>
<dbReference type="PROSITE" id="PS51375">
    <property type="entry name" value="PPR"/>
    <property type="match status" value="3"/>
</dbReference>
<proteinExistence type="predicted"/>
<evidence type="ECO:0000259" key="4">
    <source>
        <dbReference type="Pfam" id="PF01713"/>
    </source>
</evidence>
<feature type="repeat" description="PPR" evidence="2">
    <location>
        <begin position="327"/>
        <end position="357"/>
    </location>
</feature>
<gene>
    <name evidence="6" type="ORF">JKP88DRAFT_261027</name>
</gene>
<dbReference type="PANTHER" id="PTHR47447:SF17">
    <property type="entry name" value="OS12G0638900 PROTEIN"/>
    <property type="match status" value="1"/>
</dbReference>
<evidence type="ECO:0000313" key="7">
    <source>
        <dbReference type="Proteomes" id="UP000664859"/>
    </source>
</evidence>
<feature type="domain" description="PROP1-like PPR" evidence="5">
    <location>
        <begin position="311"/>
        <end position="447"/>
    </location>
</feature>
<name>A0A835Z487_9STRA</name>
<feature type="chain" id="PRO_5032347919" description="Smr domain-containing protein" evidence="3">
    <location>
        <begin position="17"/>
        <end position="621"/>
    </location>
</feature>
<evidence type="ECO:0000256" key="1">
    <source>
        <dbReference type="ARBA" id="ARBA00022737"/>
    </source>
</evidence>
<evidence type="ECO:0008006" key="8">
    <source>
        <dbReference type="Google" id="ProtNLM"/>
    </source>
</evidence>
<comment type="caution">
    <text evidence="6">The sequence shown here is derived from an EMBL/GenBank/DDBJ whole genome shotgun (WGS) entry which is preliminary data.</text>
</comment>
<keyword evidence="7" id="KW-1185">Reference proteome</keyword>
<keyword evidence="3" id="KW-0732">Signal</keyword>
<dbReference type="AlphaFoldDB" id="A0A835Z487"/>
<accession>A0A835Z487</accession>
<dbReference type="InterPro" id="IPR002625">
    <property type="entry name" value="Smr_dom"/>
</dbReference>
<dbReference type="Gene3D" id="1.25.40.10">
    <property type="entry name" value="Tetratricopeptide repeat domain"/>
    <property type="match status" value="2"/>
</dbReference>
<keyword evidence="1" id="KW-0677">Repeat</keyword>
<reference evidence="6" key="1">
    <citation type="submission" date="2021-02" db="EMBL/GenBank/DDBJ databases">
        <title>First Annotated Genome of the Yellow-green Alga Tribonema minus.</title>
        <authorList>
            <person name="Mahan K.M."/>
        </authorList>
    </citation>
    <scope>NUCLEOTIDE SEQUENCE</scope>
    <source>
        <strain evidence="6">UTEX B ZZ1240</strain>
    </source>
</reference>
<dbReference type="OrthoDB" id="185373at2759"/>
<dbReference type="Pfam" id="PF01713">
    <property type="entry name" value="Smr"/>
    <property type="match status" value="1"/>
</dbReference>
<dbReference type="PANTHER" id="PTHR47447">
    <property type="entry name" value="OS03G0856100 PROTEIN"/>
    <property type="match status" value="1"/>
</dbReference>
<dbReference type="InterPro" id="IPR036063">
    <property type="entry name" value="Smr_dom_sf"/>
</dbReference>
<protein>
    <recommendedName>
        <fullName evidence="8">Smr domain-containing protein</fullName>
    </recommendedName>
</protein>
<dbReference type="Gene3D" id="3.30.1370.110">
    <property type="match status" value="1"/>
</dbReference>
<dbReference type="NCBIfam" id="TIGR00756">
    <property type="entry name" value="PPR"/>
    <property type="match status" value="3"/>
</dbReference>
<dbReference type="Pfam" id="PF13041">
    <property type="entry name" value="PPR_2"/>
    <property type="match status" value="1"/>
</dbReference>
<dbReference type="Pfam" id="PF13812">
    <property type="entry name" value="PPR_3"/>
    <property type="match status" value="1"/>
</dbReference>
<dbReference type="InterPro" id="IPR002885">
    <property type="entry name" value="PPR_rpt"/>
</dbReference>
<sequence>MLALMMTCFRAFTGRALLPAVHNAMSYAGHKTYMKSKSKPMYDKFGYRTQEQNLQILEDMPSRYILPEMPKARLKIPATGMVYTIVVLKLGRLTARCRAQTACSLARHFSAGDASSGRKPPLQDAQSSERIATYDFKALSSSPLGGRIMALGHKGKWEAAVKAFQDAEAKHHKPTVSENRALLFALARGGGKDEVWAAVQRLSDLGALTAFDYEHALQAHEKPRHWSGALRLLSHMDKNNIKWTVRACSHALLTLGFAGRLNAALQLLQKMHQRGLSPDPANYLQLIAECRRHSKKALVRDAGDSRGGSKQAIELLQSMEQLGVMPNFKHYSAAINVCGKAGDWAAAVHIFQQMQQKVKRAKKIDLMLTAYRSMLTSGQRPNVVTLTCILDQAGAAGECSITEDIWREMQRLKLTPDTQSYGACINCYAVAGEPDKAESVLAEMRQSSMTKPNAIVYNSVMKAYYQKGRLDEAVLIIDRMVVEGVQPNLDTWRSIIHAADALGDVRRADELYAGALSSQAINPYTPWRTDAITLTSQAGKRLVKGSIMDLHGLNPATAKAAVRHELRLRQACTTKREAPLYIITGKGAGGLQRAVTNTLTSQGVHHLHLEGNPGVLNVPPT</sequence>
<dbReference type="InterPro" id="IPR011990">
    <property type="entry name" value="TPR-like_helical_dom_sf"/>
</dbReference>
<feature type="signal peptide" evidence="3">
    <location>
        <begin position="1"/>
        <end position="16"/>
    </location>
</feature>
<evidence type="ECO:0000313" key="6">
    <source>
        <dbReference type="EMBL" id="KAG5182824.1"/>
    </source>
</evidence>
<evidence type="ECO:0000259" key="5">
    <source>
        <dbReference type="Pfam" id="PF17177"/>
    </source>
</evidence>
<feature type="repeat" description="PPR" evidence="2">
    <location>
        <begin position="453"/>
        <end position="487"/>
    </location>
</feature>
<dbReference type="Proteomes" id="UP000664859">
    <property type="component" value="Unassembled WGS sequence"/>
</dbReference>